<gene>
    <name evidence="2" type="ORF">S01H4_63505</name>
</gene>
<reference evidence="2" key="1">
    <citation type="journal article" date="2014" name="Front. Microbiol.">
        <title>High frequency of phylogenetically diverse reductive dehalogenase-homologous genes in deep subseafloor sedimentary metagenomes.</title>
        <authorList>
            <person name="Kawai M."/>
            <person name="Futagami T."/>
            <person name="Toyoda A."/>
            <person name="Takaki Y."/>
            <person name="Nishi S."/>
            <person name="Hori S."/>
            <person name="Arai W."/>
            <person name="Tsubouchi T."/>
            <person name="Morono Y."/>
            <person name="Uchiyama I."/>
            <person name="Ito T."/>
            <person name="Fujiyama A."/>
            <person name="Inagaki F."/>
            <person name="Takami H."/>
        </authorList>
    </citation>
    <scope>NUCLEOTIDE SEQUENCE</scope>
    <source>
        <strain evidence="2">Expedition CK06-06</strain>
    </source>
</reference>
<keyword evidence="1" id="KW-0812">Transmembrane</keyword>
<accession>X1D342</accession>
<keyword evidence="1" id="KW-1133">Transmembrane helix</keyword>
<dbReference type="AlphaFoldDB" id="X1D342"/>
<feature type="non-terminal residue" evidence="2">
    <location>
        <position position="58"/>
    </location>
</feature>
<evidence type="ECO:0000313" key="2">
    <source>
        <dbReference type="EMBL" id="GAH15186.1"/>
    </source>
</evidence>
<name>X1D342_9ZZZZ</name>
<sequence length="58" mass="6757">MKDWPWYAHVVIAVVIFGMFFLLYYRPKNNELENISSERIRTENVSLGSCSGGYGRKI</sequence>
<organism evidence="2">
    <name type="scientific">marine sediment metagenome</name>
    <dbReference type="NCBI Taxonomy" id="412755"/>
    <lineage>
        <taxon>unclassified sequences</taxon>
        <taxon>metagenomes</taxon>
        <taxon>ecological metagenomes</taxon>
    </lineage>
</organism>
<keyword evidence="1" id="KW-0472">Membrane</keyword>
<proteinExistence type="predicted"/>
<feature type="transmembrane region" description="Helical" evidence="1">
    <location>
        <begin position="6"/>
        <end position="25"/>
    </location>
</feature>
<comment type="caution">
    <text evidence="2">The sequence shown here is derived from an EMBL/GenBank/DDBJ whole genome shotgun (WGS) entry which is preliminary data.</text>
</comment>
<dbReference type="EMBL" id="BART01038209">
    <property type="protein sequence ID" value="GAH15186.1"/>
    <property type="molecule type" value="Genomic_DNA"/>
</dbReference>
<evidence type="ECO:0000256" key="1">
    <source>
        <dbReference type="SAM" id="Phobius"/>
    </source>
</evidence>
<protein>
    <submittedName>
        <fullName evidence="2">Uncharacterized protein</fullName>
    </submittedName>
</protein>